<organism evidence="2 3">
    <name type="scientific">Methylobacterium gnaphalii</name>
    <dbReference type="NCBI Taxonomy" id="1010610"/>
    <lineage>
        <taxon>Bacteria</taxon>
        <taxon>Pseudomonadati</taxon>
        <taxon>Pseudomonadota</taxon>
        <taxon>Alphaproteobacteria</taxon>
        <taxon>Hyphomicrobiales</taxon>
        <taxon>Methylobacteriaceae</taxon>
        <taxon>Methylobacterium</taxon>
    </lineage>
</organism>
<evidence type="ECO:0000313" key="2">
    <source>
        <dbReference type="EMBL" id="GEP08486.1"/>
    </source>
</evidence>
<proteinExistence type="predicted"/>
<dbReference type="Proteomes" id="UP000321750">
    <property type="component" value="Unassembled WGS sequence"/>
</dbReference>
<comment type="caution">
    <text evidence="2">The sequence shown here is derived from an EMBL/GenBank/DDBJ whole genome shotgun (WGS) entry which is preliminary data.</text>
</comment>
<gene>
    <name evidence="2" type="ORF">MGN01_03310</name>
</gene>
<dbReference type="AlphaFoldDB" id="A0A512JEW9"/>
<dbReference type="InterPro" id="IPR049625">
    <property type="entry name" value="Glyco_transf_61_cat"/>
</dbReference>
<evidence type="ECO:0000259" key="1">
    <source>
        <dbReference type="Pfam" id="PF04577"/>
    </source>
</evidence>
<sequence>MSALSEARAGTGPFPDLLRARKTFENVVVAPIESFHRGAMFHGGPIWPNYALQIRARHATGLTPWPKDARPRTMPVPSGTLDTATWCGPISFHFGHAVADFGMRIAQSAHADPTQPLLFAMLLTDGLDPPPFFWQMLDHLQVDRARVLMVREPVLVRRLHVFPQAERRGGFGPSARHLDLMDAVVGGAEPGDEGNQVYVSRSRLRQSRIFLAGEIAGESYIEELLAARGVRIIHPEDLSLTEQLTIYRQARTLIFSEGSALHGLQLLGRLRADIVVIARRRWTRLASEALRPRARSLTYIHALRGMIHGLQPSGRPDLVRGISVLRPDRLLTQLARAGLDLRDAWDETTYRERRDADIAAWRAATLAQGFNPGSAAAIAAGMRRLSIEG</sequence>
<name>A0A512JEW9_9HYPH</name>
<dbReference type="EMBL" id="BJZV01000001">
    <property type="protein sequence ID" value="GEP08486.1"/>
    <property type="molecule type" value="Genomic_DNA"/>
</dbReference>
<protein>
    <recommendedName>
        <fullName evidence="1">Glycosyltransferase 61 catalytic domain-containing protein</fullName>
    </recommendedName>
</protein>
<dbReference type="RefSeq" id="WP_147044819.1">
    <property type="nucleotide sequence ID" value="NZ_BJZV01000001.1"/>
</dbReference>
<keyword evidence="3" id="KW-1185">Reference proteome</keyword>
<dbReference type="OrthoDB" id="3760154at2"/>
<accession>A0A512JEW9</accession>
<dbReference type="Pfam" id="PF04577">
    <property type="entry name" value="Glyco_transf_61"/>
    <property type="match status" value="1"/>
</dbReference>
<feature type="domain" description="Glycosyltransferase 61 catalytic" evidence="1">
    <location>
        <begin position="94"/>
        <end position="263"/>
    </location>
</feature>
<evidence type="ECO:0000313" key="3">
    <source>
        <dbReference type="Proteomes" id="UP000321750"/>
    </source>
</evidence>
<dbReference type="GO" id="GO:0016757">
    <property type="term" value="F:glycosyltransferase activity"/>
    <property type="evidence" value="ECO:0007669"/>
    <property type="project" value="InterPro"/>
</dbReference>
<reference evidence="2 3" key="1">
    <citation type="submission" date="2019-07" db="EMBL/GenBank/DDBJ databases">
        <title>Whole genome shotgun sequence of Methylobacterium gnaphalii NBRC 107716.</title>
        <authorList>
            <person name="Hosoyama A."/>
            <person name="Uohara A."/>
            <person name="Ohji S."/>
            <person name="Ichikawa N."/>
        </authorList>
    </citation>
    <scope>NUCLEOTIDE SEQUENCE [LARGE SCALE GENOMIC DNA]</scope>
    <source>
        <strain evidence="2 3">NBRC 107716</strain>
    </source>
</reference>